<organism evidence="2 3">
    <name type="scientific">Crenothrix polyspora</name>
    <dbReference type="NCBI Taxonomy" id="360316"/>
    <lineage>
        <taxon>Bacteria</taxon>
        <taxon>Pseudomonadati</taxon>
        <taxon>Pseudomonadota</taxon>
        <taxon>Gammaproteobacteria</taxon>
        <taxon>Methylococcales</taxon>
        <taxon>Crenotrichaceae</taxon>
        <taxon>Crenothrix</taxon>
    </lineage>
</organism>
<reference evidence="3" key="1">
    <citation type="submission" date="2017-02" db="EMBL/GenBank/DDBJ databases">
        <authorList>
            <person name="Daims H."/>
        </authorList>
    </citation>
    <scope>NUCLEOTIDE SEQUENCE [LARGE SCALE GENOMIC DNA]</scope>
</reference>
<dbReference type="OrthoDB" id="5625627at2"/>
<accession>A0A1R4H312</accession>
<dbReference type="InterPro" id="IPR013216">
    <property type="entry name" value="Methyltransf_11"/>
</dbReference>
<dbReference type="SUPFAM" id="SSF53335">
    <property type="entry name" value="S-adenosyl-L-methionine-dependent methyltransferases"/>
    <property type="match status" value="1"/>
</dbReference>
<sequence>MISVLNKFYNKIINIFNNKTEVKKYCCICHSNVSEFSCYRGGWKAQPILMSILDIVGSDVDNFSCPLCGSHDRERHLYLYLEKLEIVNKLAGAKILHFAPEKRLSKIINEFKPLNYVKADLFPTELDIEKIDMTNIPYESETFDFVIANHVLEHIPDDFKALSELIRVLKSGGIVILQTPFSSKLKSTFEDSGIDNDLLRLQVYGQEDHVRLYGLDIFDRFTSVGFVADLKHHESTLSDIDPIYYGVNAQEPLFLFRKKSCVG</sequence>
<dbReference type="Gene3D" id="3.40.50.150">
    <property type="entry name" value="Vaccinia Virus protein VP39"/>
    <property type="match status" value="1"/>
</dbReference>
<dbReference type="EMBL" id="FUKI01000057">
    <property type="protein sequence ID" value="SJM90645.1"/>
    <property type="molecule type" value="Genomic_DNA"/>
</dbReference>
<protein>
    <recommendedName>
        <fullName evidence="1">Methyltransferase type 11 domain-containing protein</fullName>
    </recommendedName>
</protein>
<dbReference type="AlphaFoldDB" id="A0A1R4H312"/>
<gene>
    <name evidence="2" type="ORF">CRENPOLYSF1_150080</name>
</gene>
<feature type="domain" description="Methyltransferase type 11" evidence="1">
    <location>
        <begin position="120"/>
        <end position="177"/>
    </location>
</feature>
<keyword evidence="3" id="KW-1185">Reference proteome</keyword>
<evidence type="ECO:0000313" key="2">
    <source>
        <dbReference type="EMBL" id="SJM90645.1"/>
    </source>
</evidence>
<dbReference type="InterPro" id="IPR029063">
    <property type="entry name" value="SAM-dependent_MTases_sf"/>
</dbReference>
<proteinExistence type="predicted"/>
<evidence type="ECO:0000259" key="1">
    <source>
        <dbReference type="Pfam" id="PF08241"/>
    </source>
</evidence>
<dbReference type="Pfam" id="PF08241">
    <property type="entry name" value="Methyltransf_11"/>
    <property type="match status" value="1"/>
</dbReference>
<evidence type="ECO:0000313" key="3">
    <source>
        <dbReference type="Proteomes" id="UP000195667"/>
    </source>
</evidence>
<dbReference type="RefSeq" id="WP_087142626.1">
    <property type="nucleotide sequence ID" value="NZ_FUKI01000057.1"/>
</dbReference>
<dbReference type="CDD" id="cd02440">
    <property type="entry name" value="AdoMet_MTases"/>
    <property type="match status" value="1"/>
</dbReference>
<dbReference type="GO" id="GO:0008757">
    <property type="term" value="F:S-adenosylmethionine-dependent methyltransferase activity"/>
    <property type="evidence" value="ECO:0007669"/>
    <property type="project" value="InterPro"/>
</dbReference>
<dbReference type="Proteomes" id="UP000195667">
    <property type="component" value="Unassembled WGS sequence"/>
</dbReference>
<name>A0A1R4H312_9GAMM</name>